<dbReference type="SUPFAM" id="SSF69279">
    <property type="entry name" value="Phage tail proteins"/>
    <property type="match status" value="1"/>
</dbReference>
<comment type="caution">
    <text evidence="1">The sequence shown here is derived from an EMBL/GenBank/DDBJ whole genome shotgun (WGS) entry which is preliminary data.</text>
</comment>
<name>A0ABQ0Q2I7_9PROT</name>
<reference evidence="1" key="1">
    <citation type="submission" date="2013-04" db="EMBL/GenBank/DDBJ databases">
        <title>The genome sequencing project of 58 acetic acid bacteria.</title>
        <authorList>
            <person name="Okamoto-Kainuma A."/>
            <person name="Ishikawa M."/>
            <person name="Umino S."/>
            <person name="Koizumi Y."/>
            <person name="Shiwa Y."/>
            <person name="Yoshikawa H."/>
            <person name="Matsutani M."/>
            <person name="Matsushita K."/>
        </authorList>
    </citation>
    <scope>NUCLEOTIDE SEQUENCE</scope>
    <source>
        <strain evidence="1">NRIC 0535</strain>
    </source>
</reference>
<dbReference type="EMBL" id="BAPV01000010">
    <property type="protein sequence ID" value="GBQ88282.1"/>
    <property type="molecule type" value="Genomic_DNA"/>
</dbReference>
<evidence type="ECO:0000313" key="1">
    <source>
        <dbReference type="EMBL" id="GBQ88282.1"/>
    </source>
</evidence>
<protein>
    <submittedName>
        <fullName evidence="1">Uncharacterized protein</fullName>
    </submittedName>
</protein>
<evidence type="ECO:0000313" key="2">
    <source>
        <dbReference type="Proteomes" id="UP001062776"/>
    </source>
</evidence>
<dbReference type="RefSeq" id="WP_264815336.1">
    <property type="nucleotide sequence ID" value="NZ_BAPV01000010.1"/>
</dbReference>
<organism evidence="1 2">
    <name type="scientific">Asaia krungthepensis NRIC 0535</name>
    <dbReference type="NCBI Taxonomy" id="1307925"/>
    <lineage>
        <taxon>Bacteria</taxon>
        <taxon>Pseudomonadati</taxon>
        <taxon>Pseudomonadota</taxon>
        <taxon>Alphaproteobacteria</taxon>
        <taxon>Acetobacterales</taxon>
        <taxon>Acetobacteraceae</taxon>
        <taxon>Asaia</taxon>
    </lineage>
</organism>
<keyword evidence="2" id="KW-1185">Reference proteome</keyword>
<sequence length="352" mass="39910">MNAALRRWAVRLLVDGKSDERLAVCAFTLECSRYERCDAARIMITIQDKSAFHAMLEVRSRFEKPDIVLQVCDACGDQQWITVFNGVLDAVTGGNDAALYGLECRDYLAFLLDTRVTCSWSNRTPLDIVRESVELAGLNFRHDDSDVWGQEYCGQFWQIEHRRLAATTQCRFQTAFDLVFSVARDHGLDCYADGKTICLHQQRDSSRTTVHIPQAVTARAFRHDLGLATDVVVGVRSWDSRQRAGSIIYYDGQNFSTAPPGAGAALHTFRVTGHRMDEIRRLAIGKYRRIVSHAFEARLVMPALAGLMPRHFMSLDEGIIDKDRTLSVDAVTHRFDIAEGYRQEVVLRDRLF</sequence>
<dbReference type="Proteomes" id="UP001062776">
    <property type="component" value="Unassembled WGS sequence"/>
</dbReference>
<accession>A0ABQ0Q2I7</accession>
<gene>
    <name evidence="1" type="ORF">AA0535_1502</name>
</gene>
<proteinExistence type="predicted"/>